<sequence>MSVSSALVRDARTSRTRRALLGAGYRRVLRPALFASHGGDPEEVHDATLARLAQLGRVPALVRALGRLTSVPSRPVEAFGIRFPGPVGLAAGLDKGARAVTAWQAMGFSHVELGTVTAHAQPGNPRPRMFRAPASGGLVNRMGFNNDGATAVAARLEAAGVRRGNRAAGIPVGLSLGKTKATPVEDAVPDYLASFRVLAPHADYVAVNVSSPNTPGLRSLQDGAALRELTGALVAESRRSANPVPVLVKVAPDLDEQALDEVLEVCTSTGVQGLVATNTTLARDGLAAPDAWLAAEAGGLSGAPLRERALRVVRHLSSRADLPVVGVGGIMTAGDAEAMFDAGARLVQLYTGFIYAGPALVADITARHADRAEEPR</sequence>
<keyword evidence="8 11" id="KW-0560">Oxidoreductase</keyword>
<evidence type="ECO:0000256" key="7">
    <source>
        <dbReference type="ARBA" id="ARBA00022975"/>
    </source>
</evidence>
<dbReference type="PANTHER" id="PTHR48109">
    <property type="entry name" value="DIHYDROOROTATE DEHYDROGENASE (QUINONE), MITOCHONDRIAL-RELATED"/>
    <property type="match status" value="1"/>
</dbReference>
<feature type="binding site" evidence="11">
    <location>
        <position position="249"/>
    </location>
    <ligand>
        <name>FMN</name>
        <dbReference type="ChEBI" id="CHEBI:58210"/>
    </ligand>
</feature>
<dbReference type="RefSeq" id="WP_114124860.1">
    <property type="nucleotide sequence ID" value="NZ_QOUI01000001.1"/>
</dbReference>
<dbReference type="PROSITE" id="PS00911">
    <property type="entry name" value="DHODEHASE_1"/>
    <property type="match status" value="1"/>
</dbReference>
<comment type="similarity">
    <text evidence="4 11">Belongs to the dihydroorotate dehydrogenase family. Type 2 subfamily.</text>
</comment>
<feature type="binding site" evidence="11">
    <location>
        <position position="208"/>
    </location>
    <ligand>
        <name>FMN</name>
        <dbReference type="ChEBI" id="CHEBI:58210"/>
    </ligand>
</feature>
<comment type="caution">
    <text evidence="13">The sequence shown here is derived from an EMBL/GenBank/DDBJ whole genome shotgun (WGS) entry which is preliminary data.</text>
</comment>
<dbReference type="Pfam" id="PF01180">
    <property type="entry name" value="DHO_dh"/>
    <property type="match status" value="1"/>
</dbReference>
<keyword evidence="7 11" id="KW-0665">Pyrimidine biosynthesis</keyword>
<proteinExistence type="inferred from homology"/>
<feature type="active site" description="Nucleophile" evidence="11">
    <location>
        <position position="211"/>
    </location>
</feature>
<dbReference type="PROSITE" id="PS00912">
    <property type="entry name" value="DHODEHASE_2"/>
    <property type="match status" value="1"/>
</dbReference>
<comment type="subcellular location">
    <subcellularLocation>
        <location evidence="11">Cell membrane</location>
        <topology evidence="11">Peripheral membrane protein</topology>
    </subcellularLocation>
    <subcellularLocation>
        <location evidence="2">Membrane</location>
    </subcellularLocation>
</comment>
<evidence type="ECO:0000259" key="12">
    <source>
        <dbReference type="Pfam" id="PF01180"/>
    </source>
</evidence>
<dbReference type="AlphaFoldDB" id="A0A367YZM2"/>
<feature type="binding site" evidence="11">
    <location>
        <position position="175"/>
    </location>
    <ligand>
        <name>FMN</name>
        <dbReference type="ChEBI" id="CHEBI:58210"/>
    </ligand>
</feature>
<dbReference type="GO" id="GO:0005886">
    <property type="term" value="C:plasma membrane"/>
    <property type="evidence" value="ECO:0007669"/>
    <property type="project" value="UniProtKB-SubCell"/>
</dbReference>
<evidence type="ECO:0000256" key="4">
    <source>
        <dbReference type="ARBA" id="ARBA00005359"/>
    </source>
</evidence>
<keyword evidence="5 11" id="KW-0285">Flavoprotein</keyword>
<evidence type="ECO:0000256" key="1">
    <source>
        <dbReference type="ARBA" id="ARBA00003125"/>
    </source>
</evidence>
<dbReference type="Proteomes" id="UP000252770">
    <property type="component" value="Unassembled WGS sequence"/>
</dbReference>
<dbReference type="SUPFAM" id="SSF51395">
    <property type="entry name" value="FMN-linked oxidoreductases"/>
    <property type="match status" value="1"/>
</dbReference>
<evidence type="ECO:0000256" key="6">
    <source>
        <dbReference type="ARBA" id="ARBA00022643"/>
    </source>
</evidence>
<dbReference type="HAMAP" id="MF_00225">
    <property type="entry name" value="DHO_dh_type2"/>
    <property type="match status" value="1"/>
</dbReference>
<evidence type="ECO:0000256" key="8">
    <source>
        <dbReference type="ARBA" id="ARBA00023002"/>
    </source>
</evidence>
<evidence type="ECO:0000256" key="2">
    <source>
        <dbReference type="ARBA" id="ARBA00004370"/>
    </source>
</evidence>
<keyword evidence="11" id="KW-1003">Cell membrane</keyword>
<feature type="binding site" evidence="11">
    <location>
        <begin position="91"/>
        <end position="95"/>
    </location>
    <ligand>
        <name>FMN</name>
        <dbReference type="ChEBI" id="CHEBI:58210"/>
    </ligand>
</feature>
<feature type="binding site" evidence="11">
    <location>
        <position position="208"/>
    </location>
    <ligand>
        <name>substrate</name>
    </ligand>
</feature>
<dbReference type="GO" id="GO:0106430">
    <property type="term" value="F:dihydroorotate dehydrogenase (quinone) activity"/>
    <property type="evidence" value="ECO:0007669"/>
    <property type="project" value="UniProtKB-EC"/>
</dbReference>
<dbReference type="GO" id="GO:0006207">
    <property type="term" value="P:'de novo' pyrimidine nucleobase biosynthetic process"/>
    <property type="evidence" value="ECO:0007669"/>
    <property type="project" value="UniProtKB-UniRule"/>
</dbReference>
<dbReference type="NCBIfam" id="TIGR01036">
    <property type="entry name" value="pyrD_sub2"/>
    <property type="match status" value="1"/>
</dbReference>
<evidence type="ECO:0000256" key="11">
    <source>
        <dbReference type="HAMAP-Rule" id="MF_00225"/>
    </source>
</evidence>
<feature type="binding site" evidence="11">
    <location>
        <begin position="278"/>
        <end position="279"/>
    </location>
    <ligand>
        <name>substrate</name>
    </ligand>
</feature>
<dbReference type="UniPathway" id="UPA00070">
    <property type="reaction ID" value="UER00946"/>
</dbReference>
<dbReference type="GO" id="GO:0044205">
    <property type="term" value="P:'de novo' UMP biosynthetic process"/>
    <property type="evidence" value="ECO:0007669"/>
    <property type="project" value="UniProtKB-UniRule"/>
</dbReference>
<comment type="catalytic activity">
    <reaction evidence="10 11">
        <text>(S)-dihydroorotate + a quinone = orotate + a quinol</text>
        <dbReference type="Rhea" id="RHEA:30187"/>
        <dbReference type="ChEBI" id="CHEBI:24646"/>
        <dbReference type="ChEBI" id="CHEBI:30839"/>
        <dbReference type="ChEBI" id="CHEBI:30864"/>
        <dbReference type="ChEBI" id="CHEBI:132124"/>
        <dbReference type="EC" id="1.3.5.2"/>
    </reaction>
</comment>
<dbReference type="GO" id="GO:0005737">
    <property type="term" value="C:cytoplasm"/>
    <property type="evidence" value="ECO:0007669"/>
    <property type="project" value="InterPro"/>
</dbReference>
<feature type="binding site" evidence="11">
    <location>
        <position position="213"/>
    </location>
    <ligand>
        <name>substrate</name>
    </ligand>
</feature>
<feature type="binding site" evidence="11">
    <location>
        <begin position="350"/>
        <end position="351"/>
    </location>
    <ligand>
        <name>FMN</name>
        <dbReference type="ChEBI" id="CHEBI:58210"/>
    </ligand>
</feature>
<keyword evidence="14" id="KW-1185">Reference proteome</keyword>
<name>A0A367YZM2_9ACTN</name>
<gene>
    <name evidence="11" type="primary">pyrD</name>
    <name evidence="13" type="ORF">DT076_01475</name>
</gene>
<dbReference type="InterPro" id="IPR013785">
    <property type="entry name" value="Aldolase_TIM"/>
</dbReference>
<accession>A0A367YZM2</accession>
<reference evidence="13 14" key="1">
    <citation type="submission" date="2018-07" db="EMBL/GenBank/DDBJ databases">
        <title>Desertimonas flava gen. nov. sp. nov.</title>
        <authorList>
            <person name="Liu S."/>
        </authorList>
    </citation>
    <scope>NUCLEOTIDE SEQUENCE [LARGE SCALE GENOMIC DNA]</scope>
    <source>
        <strain evidence="13 14">16Sb5-5</strain>
    </source>
</reference>
<dbReference type="CDD" id="cd04738">
    <property type="entry name" value="DHOD_2_like"/>
    <property type="match status" value="1"/>
</dbReference>
<feature type="binding site" evidence="11">
    <location>
        <position position="115"/>
    </location>
    <ligand>
        <name>FMN</name>
        <dbReference type="ChEBI" id="CHEBI:58210"/>
    </ligand>
</feature>
<dbReference type="EMBL" id="QOUI01000001">
    <property type="protein sequence ID" value="RCK71157.1"/>
    <property type="molecule type" value="Genomic_DNA"/>
</dbReference>
<feature type="binding site" evidence="11">
    <location>
        <position position="329"/>
    </location>
    <ligand>
        <name>FMN</name>
        <dbReference type="ChEBI" id="CHEBI:58210"/>
    </ligand>
</feature>
<evidence type="ECO:0000256" key="10">
    <source>
        <dbReference type="ARBA" id="ARBA00048639"/>
    </source>
</evidence>
<protein>
    <recommendedName>
        <fullName evidence="11">Dihydroorotate dehydrogenase (quinone)</fullName>
        <ecNumber evidence="11">1.3.5.2</ecNumber>
    </recommendedName>
    <alternativeName>
        <fullName evidence="11">DHOdehase</fullName>
        <shortName evidence="11">DHOD</shortName>
        <shortName evidence="11">DHODase</shortName>
    </alternativeName>
    <alternativeName>
        <fullName evidence="11">Dihydroorotate oxidase</fullName>
    </alternativeName>
</protein>
<dbReference type="InterPro" id="IPR050074">
    <property type="entry name" value="DHO_dehydrogenase"/>
</dbReference>
<dbReference type="Gene3D" id="3.20.20.70">
    <property type="entry name" value="Aldolase class I"/>
    <property type="match status" value="1"/>
</dbReference>
<comment type="cofactor">
    <cofactor evidence="11">
        <name>FMN</name>
        <dbReference type="ChEBI" id="CHEBI:58210"/>
    </cofactor>
    <text evidence="11">Binds 1 FMN per subunit.</text>
</comment>
<feature type="binding site" evidence="11">
    <location>
        <begin position="140"/>
        <end position="144"/>
    </location>
    <ligand>
        <name>substrate</name>
    </ligand>
</feature>
<comment type="pathway">
    <text evidence="3 11">Pyrimidine metabolism; UMP biosynthesis via de novo pathway; orotate from (S)-dihydroorotate (quinone route): step 1/1.</text>
</comment>
<feature type="domain" description="Dihydroorotate dehydrogenase catalytic" evidence="12">
    <location>
        <begin position="77"/>
        <end position="365"/>
    </location>
</feature>
<feature type="binding site" evidence="11">
    <location>
        <position position="302"/>
    </location>
    <ligand>
        <name>FMN</name>
        <dbReference type="ChEBI" id="CHEBI:58210"/>
    </ligand>
</feature>
<evidence type="ECO:0000313" key="14">
    <source>
        <dbReference type="Proteomes" id="UP000252770"/>
    </source>
</evidence>
<evidence type="ECO:0000256" key="5">
    <source>
        <dbReference type="ARBA" id="ARBA00022630"/>
    </source>
</evidence>
<dbReference type="InterPro" id="IPR005720">
    <property type="entry name" value="Dihydroorotate_DH_cat"/>
</dbReference>
<evidence type="ECO:0000313" key="13">
    <source>
        <dbReference type="EMBL" id="RCK71157.1"/>
    </source>
</evidence>
<evidence type="ECO:0000256" key="9">
    <source>
        <dbReference type="ARBA" id="ARBA00023136"/>
    </source>
</evidence>
<dbReference type="PANTHER" id="PTHR48109:SF4">
    <property type="entry name" value="DIHYDROOROTATE DEHYDROGENASE (QUINONE), MITOCHONDRIAL"/>
    <property type="match status" value="1"/>
</dbReference>
<dbReference type="NCBIfam" id="NF003652">
    <property type="entry name" value="PRK05286.2-5"/>
    <property type="match status" value="1"/>
</dbReference>
<organism evidence="13 14">
    <name type="scientific">Desertihabitans brevis</name>
    <dbReference type="NCBI Taxonomy" id="2268447"/>
    <lineage>
        <taxon>Bacteria</taxon>
        <taxon>Bacillati</taxon>
        <taxon>Actinomycetota</taxon>
        <taxon>Actinomycetes</taxon>
        <taxon>Propionibacteriales</taxon>
        <taxon>Propionibacteriaceae</taxon>
        <taxon>Desertihabitans</taxon>
    </lineage>
</organism>
<feature type="binding site" evidence="11">
    <location>
        <position position="277"/>
    </location>
    <ligand>
        <name>FMN</name>
        <dbReference type="ChEBI" id="CHEBI:58210"/>
    </ligand>
</feature>
<comment type="subunit">
    <text evidence="11">Monomer.</text>
</comment>
<keyword evidence="6 11" id="KW-0288">FMN</keyword>
<evidence type="ECO:0000256" key="3">
    <source>
        <dbReference type="ARBA" id="ARBA00005161"/>
    </source>
</evidence>
<dbReference type="InterPro" id="IPR001295">
    <property type="entry name" value="Dihydroorotate_DH_CS"/>
</dbReference>
<keyword evidence="9 11" id="KW-0472">Membrane</keyword>
<comment type="function">
    <text evidence="1 11">Catalyzes the conversion of dihydroorotate to orotate with quinone as electron acceptor.</text>
</comment>
<dbReference type="InterPro" id="IPR005719">
    <property type="entry name" value="Dihydroorotate_DH_2"/>
</dbReference>
<dbReference type="EC" id="1.3.5.2" evidence="11"/>
<feature type="binding site" evidence="11">
    <location>
        <position position="95"/>
    </location>
    <ligand>
        <name>substrate</name>
    </ligand>
</feature>